<dbReference type="InterPro" id="IPR056803">
    <property type="entry name" value="ATR-like_N-HEAT"/>
</dbReference>
<dbReference type="GO" id="GO:0016301">
    <property type="term" value="F:kinase activity"/>
    <property type="evidence" value="ECO:0007669"/>
    <property type="project" value="UniProtKB-KW"/>
</dbReference>
<feature type="domain" description="Serine/threonine-protein kinase ATR-like N-HEAT region" evidence="1">
    <location>
        <begin position="2"/>
        <end position="75"/>
    </location>
</feature>
<dbReference type="Pfam" id="PF25032">
    <property type="entry name" value="N-HEAT_ATR"/>
    <property type="match status" value="1"/>
</dbReference>
<evidence type="ECO:0000259" key="1">
    <source>
        <dbReference type="Pfam" id="PF25032"/>
    </source>
</evidence>
<feature type="non-terminal residue" evidence="2">
    <location>
        <position position="220"/>
    </location>
</feature>
<reference evidence="2 3" key="1">
    <citation type="journal article" date="2021" name="Cell">
        <title>Tracing the genetic footprints of vertebrate landing in non-teleost ray-finned fishes.</title>
        <authorList>
            <person name="Bi X."/>
            <person name="Wang K."/>
            <person name="Yang L."/>
            <person name="Pan H."/>
            <person name="Jiang H."/>
            <person name="Wei Q."/>
            <person name="Fang M."/>
            <person name="Yu H."/>
            <person name="Zhu C."/>
            <person name="Cai Y."/>
            <person name="He Y."/>
            <person name="Gan X."/>
            <person name="Zeng H."/>
            <person name="Yu D."/>
            <person name="Zhu Y."/>
            <person name="Jiang H."/>
            <person name="Qiu Q."/>
            <person name="Yang H."/>
            <person name="Zhang Y.E."/>
            <person name="Wang W."/>
            <person name="Zhu M."/>
            <person name="He S."/>
            <person name="Zhang G."/>
        </authorList>
    </citation>
    <scope>NUCLEOTIDE SEQUENCE [LARGE SCALE GENOMIC DNA]</scope>
    <source>
        <strain evidence="2">Bchr_013</strain>
    </source>
</reference>
<sequence>MDYNNVVQKPRQILCQFIDRILTDVDVVALELSKKNDSQPACSMLLDFIQHIIKSSPLIFVNPACDPELQIQVENSSSATPIRKERIKSVCEAFIEMIGTQKSQQLTMASKQVKRGEKKVLKKIEIEVKKEIIGMFERGVRVTDLAAEYKNKSIKAADIAKGVTALTRQRLQVLEEVEKLFTSLLIYQFENPGALKKHNVNKARLPLGLGHKDFVFGMAA</sequence>
<dbReference type="EMBL" id="JAATIS010004040">
    <property type="protein sequence ID" value="KAG2462680.1"/>
    <property type="molecule type" value="Genomic_DNA"/>
</dbReference>
<keyword evidence="2" id="KW-0418">Kinase</keyword>
<gene>
    <name evidence="2" type="primary">Atr_1</name>
    <name evidence="2" type="ORF">GTO96_0000902</name>
</gene>
<evidence type="ECO:0000313" key="2">
    <source>
        <dbReference type="EMBL" id="KAG2462680.1"/>
    </source>
</evidence>
<comment type="caution">
    <text evidence="2">The sequence shown here is derived from an EMBL/GenBank/DDBJ whole genome shotgun (WGS) entry which is preliminary data.</text>
</comment>
<feature type="non-terminal residue" evidence="2">
    <location>
        <position position="1"/>
    </location>
</feature>
<dbReference type="Proteomes" id="UP000886611">
    <property type="component" value="Unassembled WGS sequence"/>
</dbReference>
<keyword evidence="2" id="KW-0808">Transferase</keyword>
<proteinExistence type="predicted"/>
<accession>A0A8X7X5W4</accession>
<name>A0A8X7X5W4_POLSE</name>
<protein>
    <submittedName>
        <fullName evidence="2">ATR kinase</fullName>
    </submittedName>
</protein>
<keyword evidence="3" id="KW-1185">Reference proteome</keyword>
<dbReference type="AlphaFoldDB" id="A0A8X7X5W4"/>
<organism evidence="2 3">
    <name type="scientific">Polypterus senegalus</name>
    <name type="common">Senegal bichir</name>
    <dbReference type="NCBI Taxonomy" id="55291"/>
    <lineage>
        <taxon>Eukaryota</taxon>
        <taxon>Metazoa</taxon>
        <taxon>Chordata</taxon>
        <taxon>Craniata</taxon>
        <taxon>Vertebrata</taxon>
        <taxon>Euteleostomi</taxon>
        <taxon>Actinopterygii</taxon>
        <taxon>Polypteriformes</taxon>
        <taxon>Polypteridae</taxon>
        <taxon>Polypterus</taxon>
    </lineage>
</organism>
<evidence type="ECO:0000313" key="3">
    <source>
        <dbReference type="Proteomes" id="UP000886611"/>
    </source>
</evidence>